<dbReference type="CDD" id="cd00352">
    <property type="entry name" value="Gn_AT_II"/>
    <property type="match status" value="1"/>
</dbReference>
<accession>E1ZLH8</accession>
<dbReference type="Gene3D" id="3.60.20.10">
    <property type="entry name" value="Glutamine Phosphoribosylpyrophosphate, subunit 1, domain 1"/>
    <property type="match status" value="1"/>
</dbReference>
<dbReference type="eggNOG" id="ENOG502SVWP">
    <property type="taxonomic scope" value="Eukaryota"/>
</dbReference>
<dbReference type="AlphaFoldDB" id="E1ZLH8"/>
<dbReference type="KEGG" id="cvr:CHLNCDRAFT_58655"/>
<dbReference type="InterPro" id="IPR029055">
    <property type="entry name" value="Ntn_hydrolases_N"/>
</dbReference>
<evidence type="ECO:0000313" key="3">
    <source>
        <dbReference type="EMBL" id="EFN53405.1"/>
    </source>
</evidence>
<evidence type="ECO:0000256" key="1">
    <source>
        <dbReference type="SAM" id="MobiDB-lite"/>
    </source>
</evidence>
<dbReference type="RefSeq" id="XP_005845507.1">
    <property type="nucleotide sequence ID" value="XM_005845445.1"/>
</dbReference>
<dbReference type="Pfam" id="PF13537">
    <property type="entry name" value="GATase_7"/>
    <property type="match status" value="1"/>
</dbReference>
<dbReference type="SUPFAM" id="SSF56235">
    <property type="entry name" value="N-terminal nucleophile aminohydrolases (Ntn hydrolases)"/>
    <property type="match status" value="1"/>
</dbReference>
<dbReference type="OrthoDB" id="2019121at2759"/>
<sequence length="328" mass="35008">MSEDSRLAPGSFVLYSPPRGRLGGLFQRLSSGSSSDTGGERVKALLRSSSGSDREGSLGKSPAAAPSPLTAALSPLTAGAVAGSAANFALAGGACLVVRFGLCEVAGLGLHHLQPNVHYEPATRTACVFSGHLANLDELADRYTNDSFAEGPGSPSSILAARADPRQLAAETILRMYLKEAKERGGDLLVLLSELQGQYSFALFDGDKRCVFAARDSSGSEPLFYDLAEDGALRLSNSQPPLPADEGAVQERVQWLELPPGHFISGRSPKVQQFALTPQQLTIRENYERSMDEEMSPRFSALGMAGMDSDLRRSLSPPDRNSYLDLVY</sequence>
<name>E1ZLH8_CHLVA</name>
<organism evidence="4">
    <name type="scientific">Chlorella variabilis</name>
    <name type="common">Green alga</name>
    <dbReference type="NCBI Taxonomy" id="554065"/>
    <lineage>
        <taxon>Eukaryota</taxon>
        <taxon>Viridiplantae</taxon>
        <taxon>Chlorophyta</taxon>
        <taxon>core chlorophytes</taxon>
        <taxon>Trebouxiophyceae</taxon>
        <taxon>Chlorellales</taxon>
        <taxon>Chlorellaceae</taxon>
        <taxon>Chlorella clade</taxon>
        <taxon>Chlorella</taxon>
    </lineage>
</organism>
<feature type="compositionally biased region" description="Polar residues" evidence="1">
    <location>
        <begin position="28"/>
        <end position="37"/>
    </location>
</feature>
<reference evidence="3 4" key="1">
    <citation type="journal article" date="2010" name="Plant Cell">
        <title>The Chlorella variabilis NC64A genome reveals adaptation to photosymbiosis, coevolution with viruses, and cryptic sex.</title>
        <authorList>
            <person name="Blanc G."/>
            <person name="Duncan G."/>
            <person name="Agarkova I."/>
            <person name="Borodovsky M."/>
            <person name="Gurnon J."/>
            <person name="Kuo A."/>
            <person name="Lindquist E."/>
            <person name="Lucas S."/>
            <person name="Pangilinan J."/>
            <person name="Polle J."/>
            <person name="Salamov A."/>
            <person name="Terry A."/>
            <person name="Yamada T."/>
            <person name="Dunigan D.D."/>
            <person name="Grigoriev I.V."/>
            <person name="Claverie J.M."/>
            <person name="Van Etten J.L."/>
        </authorList>
    </citation>
    <scope>NUCLEOTIDE SEQUENCE [LARGE SCALE GENOMIC DNA]</scope>
    <source>
        <strain evidence="3 4">NC64A</strain>
    </source>
</reference>
<evidence type="ECO:0000259" key="2">
    <source>
        <dbReference type="Pfam" id="PF13537"/>
    </source>
</evidence>
<dbReference type="STRING" id="554065.E1ZLH8"/>
<feature type="domain" description="Glutamine amidotransferase type-2" evidence="2">
    <location>
        <begin position="114"/>
        <end position="235"/>
    </location>
</feature>
<dbReference type="FunCoup" id="E1ZLH8">
    <property type="interactions" value="256"/>
</dbReference>
<dbReference type="Proteomes" id="UP000008141">
    <property type="component" value="Unassembled WGS sequence"/>
</dbReference>
<proteinExistence type="predicted"/>
<feature type="region of interest" description="Disordered" evidence="1">
    <location>
        <begin position="26"/>
        <end position="65"/>
    </location>
</feature>
<gene>
    <name evidence="3" type="ORF">CHLNCDRAFT_58655</name>
</gene>
<dbReference type="InParanoid" id="E1ZLH8"/>
<protein>
    <recommendedName>
        <fullName evidence="2">Glutamine amidotransferase type-2 domain-containing protein</fullName>
    </recommendedName>
</protein>
<keyword evidence="4" id="KW-1185">Reference proteome</keyword>
<dbReference type="EMBL" id="GL433852">
    <property type="protein sequence ID" value="EFN53405.1"/>
    <property type="molecule type" value="Genomic_DNA"/>
</dbReference>
<dbReference type="InterPro" id="IPR017932">
    <property type="entry name" value="GATase_2_dom"/>
</dbReference>
<dbReference type="GeneID" id="17352777"/>
<evidence type="ECO:0000313" key="4">
    <source>
        <dbReference type="Proteomes" id="UP000008141"/>
    </source>
</evidence>